<reference evidence="1 2" key="1">
    <citation type="journal article" date="2016" name="Mol. Biol. Evol.">
        <title>Comparative Genomics of Early-Diverging Mushroom-Forming Fungi Provides Insights into the Origins of Lignocellulose Decay Capabilities.</title>
        <authorList>
            <person name="Nagy L.G."/>
            <person name="Riley R."/>
            <person name="Tritt A."/>
            <person name="Adam C."/>
            <person name="Daum C."/>
            <person name="Floudas D."/>
            <person name="Sun H."/>
            <person name="Yadav J.S."/>
            <person name="Pangilinan J."/>
            <person name="Larsson K.H."/>
            <person name="Matsuura K."/>
            <person name="Barry K."/>
            <person name="Labutti K."/>
            <person name="Kuo R."/>
            <person name="Ohm R.A."/>
            <person name="Bhattacharya S.S."/>
            <person name="Shirouzu T."/>
            <person name="Yoshinaga Y."/>
            <person name="Martin F.M."/>
            <person name="Grigoriev I.V."/>
            <person name="Hibbett D.S."/>
        </authorList>
    </citation>
    <scope>NUCLEOTIDE SEQUENCE [LARGE SCALE GENOMIC DNA]</scope>
    <source>
        <strain evidence="1 2">CBS 109695</strain>
    </source>
</reference>
<name>A0A166SJB8_9AGAM</name>
<dbReference type="AlphaFoldDB" id="A0A166SJB8"/>
<sequence>MRAVGRMPWYIELLGVQNPHYKAYNNCFLIVDIQDRIDGILTCLAPSTPVSKPARLCCAPEVLRRARVETLGHLAVFHALSEMYHRRHLEDTEKSVRSTSRSEDVWMPSSVACSRRQLLRRTSAMSTKPSETPHLSDSNQTIISQLQPPLLPRHFLPFRVRRSLQLAVRRSTD</sequence>
<organism evidence="1 2">
    <name type="scientific">Athelia psychrophila</name>
    <dbReference type="NCBI Taxonomy" id="1759441"/>
    <lineage>
        <taxon>Eukaryota</taxon>
        <taxon>Fungi</taxon>
        <taxon>Dikarya</taxon>
        <taxon>Basidiomycota</taxon>
        <taxon>Agaricomycotina</taxon>
        <taxon>Agaricomycetes</taxon>
        <taxon>Agaricomycetidae</taxon>
        <taxon>Atheliales</taxon>
        <taxon>Atheliaceae</taxon>
        <taxon>Athelia</taxon>
    </lineage>
</organism>
<dbReference type="EMBL" id="KV417498">
    <property type="protein sequence ID" value="KZP29514.1"/>
    <property type="molecule type" value="Genomic_DNA"/>
</dbReference>
<protein>
    <submittedName>
        <fullName evidence="1">Uncharacterized protein</fullName>
    </submittedName>
</protein>
<accession>A0A166SJB8</accession>
<dbReference type="Proteomes" id="UP000076532">
    <property type="component" value="Unassembled WGS sequence"/>
</dbReference>
<evidence type="ECO:0000313" key="2">
    <source>
        <dbReference type="Proteomes" id="UP000076532"/>
    </source>
</evidence>
<keyword evidence="2" id="KW-1185">Reference proteome</keyword>
<gene>
    <name evidence="1" type="ORF">FIBSPDRAFT_193874</name>
</gene>
<evidence type="ECO:0000313" key="1">
    <source>
        <dbReference type="EMBL" id="KZP29514.1"/>
    </source>
</evidence>
<proteinExistence type="predicted"/>